<dbReference type="PROSITE" id="PS50158">
    <property type="entry name" value="ZF_CCHC"/>
    <property type="match status" value="1"/>
</dbReference>
<dbReference type="GO" id="GO:0003676">
    <property type="term" value="F:nucleic acid binding"/>
    <property type="evidence" value="ECO:0007669"/>
    <property type="project" value="InterPro"/>
</dbReference>
<dbReference type="SUPFAM" id="SSF57756">
    <property type="entry name" value="Retrovirus zinc finger-like domains"/>
    <property type="match status" value="1"/>
</dbReference>
<proteinExistence type="predicted"/>
<keyword evidence="2" id="KW-0863">Zinc-finger</keyword>
<dbReference type="InterPro" id="IPR001878">
    <property type="entry name" value="Znf_CCHC"/>
</dbReference>
<comment type="caution">
    <text evidence="5">The sequence shown here is derived from an EMBL/GenBank/DDBJ whole genome shotgun (WGS) entry which is preliminary data.</text>
</comment>
<keyword evidence="6" id="KW-1185">Reference proteome</keyword>
<keyword evidence="1" id="KW-0507">mRNA processing</keyword>
<feature type="compositionally biased region" description="Basic and acidic residues" evidence="3">
    <location>
        <begin position="32"/>
        <end position="44"/>
    </location>
</feature>
<dbReference type="GO" id="GO:0008270">
    <property type="term" value="F:zinc ion binding"/>
    <property type="evidence" value="ECO:0007669"/>
    <property type="project" value="UniProtKB-KW"/>
</dbReference>
<evidence type="ECO:0000313" key="6">
    <source>
        <dbReference type="Proteomes" id="UP000565441"/>
    </source>
</evidence>
<evidence type="ECO:0000313" key="5">
    <source>
        <dbReference type="EMBL" id="KAF5387028.1"/>
    </source>
</evidence>
<dbReference type="Gene3D" id="4.10.60.10">
    <property type="entry name" value="Zinc finger, CCHC-type"/>
    <property type="match status" value="1"/>
</dbReference>
<evidence type="ECO:0000259" key="4">
    <source>
        <dbReference type="PROSITE" id="PS50158"/>
    </source>
</evidence>
<name>A0A8H5HP92_9AGAR</name>
<accession>A0A8H5HP92</accession>
<organism evidence="5 6">
    <name type="scientific">Tricholomella constricta</name>
    <dbReference type="NCBI Taxonomy" id="117010"/>
    <lineage>
        <taxon>Eukaryota</taxon>
        <taxon>Fungi</taxon>
        <taxon>Dikarya</taxon>
        <taxon>Basidiomycota</taxon>
        <taxon>Agaricomycotina</taxon>
        <taxon>Agaricomycetes</taxon>
        <taxon>Agaricomycetidae</taxon>
        <taxon>Agaricales</taxon>
        <taxon>Tricholomatineae</taxon>
        <taxon>Lyophyllaceae</taxon>
        <taxon>Tricholomella</taxon>
    </lineage>
</organism>
<feature type="domain" description="CCHC-type" evidence="4">
    <location>
        <begin position="18"/>
        <end position="31"/>
    </location>
</feature>
<feature type="region of interest" description="Disordered" evidence="3">
    <location>
        <begin position="32"/>
        <end position="54"/>
    </location>
</feature>
<dbReference type="OrthoDB" id="5151719at2759"/>
<evidence type="ECO:0000256" key="3">
    <source>
        <dbReference type="SAM" id="MobiDB-lite"/>
    </source>
</evidence>
<evidence type="ECO:0000256" key="1">
    <source>
        <dbReference type="ARBA" id="ARBA00022664"/>
    </source>
</evidence>
<evidence type="ECO:0000256" key="2">
    <source>
        <dbReference type="PROSITE-ProRule" id="PRU00047"/>
    </source>
</evidence>
<protein>
    <recommendedName>
        <fullName evidence="4">CCHC-type domain-containing protein</fullName>
    </recommendedName>
</protein>
<dbReference type="SMART" id="SM00343">
    <property type="entry name" value="ZnF_C2HC"/>
    <property type="match status" value="1"/>
</dbReference>
<dbReference type="GO" id="GO:0006397">
    <property type="term" value="P:mRNA processing"/>
    <property type="evidence" value="ECO:0007669"/>
    <property type="project" value="UniProtKB-KW"/>
</dbReference>
<gene>
    <name evidence="5" type="ORF">D9615_002069</name>
</gene>
<dbReference type="InterPro" id="IPR036875">
    <property type="entry name" value="Znf_CCHC_sf"/>
</dbReference>
<keyword evidence="2" id="KW-0479">Metal-binding</keyword>
<dbReference type="AlphaFoldDB" id="A0A8H5HP92"/>
<reference evidence="5 6" key="1">
    <citation type="journal article" date="2020" name="ISME J.">
        <title>Uncovering the hidden diversity of litter-decomposition mechanisms in mushroom-forming fungi.</title>
        <authorList>
            <person name="Floudas D."/>
            <person name="Bentzer J."/>
            <person name="Ahren D."/>
            <person name="Johansson T."/>
            <person name="Persson P."/>
            <person name="Tunlid A."/>
        </authorList>
    </citation>
    <scope>NUCLEOTIDE SEQUENCE [LARGE SCALE GENOMIC DNA]</scope>
    <source>
        <strain evidence="5 6">CBS 661.87</strain>
    </source>
</reference>
<dbReference type="EMBL" id="JAACJP010000002">
    <property type="protein sequence ID" value="KAF5387028.1"/>
    <property type="molecule type" value="Genomic_DNA"/>
</dbReference>
<keyword evidence="2" id="KW-0862">Zinc</keyword>
<dbReference type="Proteomes" id="UP000565441">
    <property type="component" value="Unassembled WGS sequence"/>
</dbReference>
<sequence>MAATHKGSWKSKKPRGACWNCGKTGHFKDKCLEPPKAEKSEKKASGAANAAVSDSEDEAFFAADLEDTNLDISLPPLKAVSDSSSSCGDVSKGGEGDWFSEVGSVCDDLLDSAWDFDEAHGLR</sequence>